<dbReference type="InterPro" id="IPR000262">
    <property type="entry name" value="FMN-dep_DH"/>
</dbReference>
<evidence type="ECO:0000259" key="12">
    <source>
        <dbReference type="Pfam" id="PF01070"/>
    </source>
</evidence>
<comment type="function">
    <text evidence="11">Involved in the biosynthesis of isoprenoids. Catalyzes the 1,3-allylic rearrangement of the homoallylic substrate isopentenyl (IPP) to its allylic isomer, dimethylallyl diphosphate (DMAPP).</text>
</comment>
<evidence type="ECO:0000256" key="3">
    <source>
        <dbReference type="ARBA" id="ARBA00022630"/>
    </source>
</evidence>
<dbReference type="GO" id="GO:0010181">
    <property type="term" value="F:FMN binding"/>
    <property type="evidence" value="ECO:0007669"/>
    <property type="project" value="UniProtKB-UniRule"/>
</dbReference>
<feature type="binding site" evidence="11">
    <location>
        <begin position="67"/>
        <end position="69"/>
    </location>
    <ligand>
        <name>FMN</name>
        <dbReference type="ChEBI" id="CHEBI:58210"/>
    </ligand>
</feature>
<evidence type="ECO:0000256" key="11">
    <source>
        <dbReference type="HAMAP-Rule" id="MF_00354"/>
    </source>
</evidence>
<gene>
    <name evidence="11 13" type="primary">fni</name>
    <name evidence="13" type="ORF">HMPREF9443_01412</name>
</gene>
<comment type="subunit">
    <text evidence="10 11">Homooctamer. Dimer of tetramers.</text>
</comment>
<dbReference type="GO" id="GO:0008299">
    <property type="term" value="P:isoprenoid biosynthetic process"/>
    <property type="evidence" value="ECO:0007669"/>
    <property type="project" value="UniProtKB-UniRule"/>
</dbReference>
<comment type="catalytic activity">
    <reaction evidence="11">
        <text>isopentenyl diphosphate = dimethylallyl diphosphate</text>
        <dbReference type="Rhea" id="RHEA:23284"/>
        <dbReference type="ChEBI" id="CHEBI:57623"/>
        <dbReference type="ChEBI" id="CHEBI:128769"/>
        <dbReference type="EC" id="5.3.3.2"/>
    </reaction>
</comment>
<feature type="domain" description="FMN-dependent dehydrogenase" evidence="12">
    <location>
        <begin position="172"/>
        <end position="328"/>
    </location>
</feature>
<protein>
    <recommendedName>
        <fullName evidence="11">Isopentenyl-diphosphate delta-isomerase</fullName>
        <shortName evidence="11">IPP isomerase</shortName>
        <ecNumber evidence="11">5.3.3.2</ecNumber>
    </recommendedName>
    <alternativeName>
        <fullName evidence="11">Isopentenyl diphosphate:dimethylallyl diphosphate isomerase</fullName>
    </alternativeName>
    <alternativeName>
        <fullName evidence="11">Isopentenyl pyrophosphate isomerase</fullName>
    </alternativeName>
    <alternativeName>
        <fullName evidence="11">Type 2 isopentenyl diphosphate isomerase</fullName>
        <shortName evidence="11">IDI-2</shortName>
    </alternativeName>
</protein>
<evidence type="ECO:0000256" key="6">
    <source>
        <dbReference type="ARBA" id="ARBA00022842"/>
    </source>
</evidence>
<dbReference type="PANTHER" id="PTHR43665">
    <property type="entry name" value="ISOPENTENYL-DIPHOSPHATE DELTA-ISOMERASE"/>
    <property type="match status" value="1"/>
</dbReference>
<comment type="caution">
    <text evidence="13">The sequence shown here is derived from an EMBL/GenBank/DDBJ whole genome shotgun (WGS) entry which is preliminary data.</text>
</comment>
<dbReference type="EC" id="5.3.3.2" evidence="11"/>
<dbReference type="GO" id="GO:0000287">
    <property type="term" value="F:magnesium ion binding"/>
    <property type="evidence" value="ECO:0007669"/>
    <property type="project" value="UniProtKB-UniRule"/>
</dbReference>
<dbReference type="GO" id="GO:0016491">
    <property type="term" value="F:oxidoreductase activity"/>
    <property type="evidence" value="ECO:0007669"/>
    <property type="project" value="InterPro"/>
</dbReference>
<feature type="binding site" evidence="11">
    <location>
        <position position="126"/>
    </location>
    <ligand>
        <name>FMN</name>
        <dbReference type="ChEBI" id="CHEBI:58210"/>
    </ligand>
</feature>
<dbReference type="Pfam" id="PF01070">
    <property type="entry name" value="FMN_dh"/>
    <property type="match status" value="1"/>
</dbReference>
<comment type="cofactor">
    <cofactor evidence="11">
        <name>NADPH</name>
        <dbReference type="ChEBI" id="CHEBI:57783"/>
    </cofactor>
</comment>
<keyword evidence="14" id="KW-1185">Reference proteome</keyword>
<dbReference type="Proteomes" id="UP000004923">
    <property type="component" value="Unassembled WGS sequence"/>
</dbReference>
<dbReference type="PANTHER" id="PTHR43665:SF1">
    <property type="entry name" value="ISOPENTENYL-DIPHOSPHATE DELTA-ISOMERASE"/>
    <property type="match status" value="1"/>
</dbReference>
<dbReference type="GO" id="GO:0070402">
    <property type="term" value="F:NADPH binding"/>
    <property type="evidence" value="ECO:0007669"/>
    <property type="project" value="UniProtKB-UniRule"/>
</dbReference>
<dbReference type="HAMAP" id="MF_00354">
    <property type="entry name" value="Idi_2"/>
    <property type="match status" value="1"/>
</dbReference>
<proteinExistence type="inferred from homology"/>
<dbReference type="InterPro" id="IPR013785">
    <property type="entry name" value="Aldolase_TIM"/>
</dbReference>
<evidence type="ECO:0000256" key="5">
    <source>
        <dbReference type="ARBA" id="ARBA00022723"/>
    </source>
</evidence>
<keyword evidence="3 11" id="KW-0285">Flavoprotein</keyword>
<feature type="binding site" evidence="11">
    <location>
        <position position="157"/>
    </location>
    <ligand>
        <name>Mg(2+)</name>
        <dbReference type="ChEBI" id="CHEBI:18420"/>
    </ligand>
</feature>
<evidence type="ECO:0000313" key="13">
    <source>
        <dbReference type="EMBL" id="EFY04601.1"/>
    </source>
</evidence>
<sequence length="358" mass="38260">MEKDMQRAKRKLEHIQYALELGDGPAATHLADLRFLHNCLPEINPADFVLSVEILGKRLRLPFFIDAITGSTDAVTEINRKLAQVAARTGIGMAVGSQFGAVRDGSGIASYTVVREELAEGLVIGNISALATPAQAQAAVDMLQADALEVHLNAAQELWMAEGDKDTCGLLANLVQIRDAVSVPVIVKETGCGIAAEQYELLLEQGFTAFDCAGAGGTNFPAIEAKRQGVELTEEFAAWGVPTCWSLLDAQQTLPQNALLLASGGIRSAGDVARAFALGADAVGITTPILRLIIEQGVDAAADYVESLAEGLQKYMLLLGCLTPKELRDVPLIVTGETRDFIASRGYELAKLCRWRRG</sequence>
<name>E8LEX8_9FIRM</name>
<keyword evidence="7 11" id="KW-0521">NADP</keyword>
<keyword evidence="6 11" id="KW-0460">Magnesium</keyword>
<comment type="similarity">
    <text evidence="11">Belongs to the IPP isomerase type 2 family.</text>
</comment>
<comment type="subcellular location">
    <subcellularLocation>
        <location evidence="11">Cytoplasm</location>
    </subcellularLocation>
</comment>
<keyword evidence="5 11" id="KW-0479">Metal-binding</keyword>
<dbReference type="GO" id="GO:0004452">
    <property type="term" value="F:isopentenyl-diphosphate delta-isomerase activity"/>
    <property type="evidence" value="ECO:0007669"/>
    <property type="project" value="UniProtKB-UniRule"/>
</dbReference>
<dbReference type="SUPFAM" id="SSF51395">
    <property type="entry name" value="FMN-linked oxidoreductases"/>
    <property type="match status" value="1"/>
</dbReference>
<evidence type="ECO:0000256" key="2">
    <source>
        <dbReference type="ARBA" id="ARBA00022490"/>
    </source>
</evidence>
<evidence type="ECO:0000256" key="7">
    <source>
        <dbReference type="ARBA" id="ARBA00022857"/>
    </source>
</evidence>
<keyword evidence="4 11" id="KW-0288">FMN</keyword>
<evidence type="ECO:0000256" key="1">
    <source>
        <dbReference type="ARBA" id="ARBA00001917"/>
    </source>
</evidence>
<reference evidence="13 14" key="1">
    <citation type="submission" date="2011-01" db="EMBL/GenBank/DDBJ databases">
        <authorList>
            <person name="Weinstock G."/>
            <person name="Sodergren E."/>
            <person name="Clifton S."/>
            <person name="Fulton L."/>
            <person name="Fulton B."/>
            <person name="Courtney L."/>
            <person name="Fronick C."/>
            <person name="Harrison M."/>
            <person name="Strong C."/>
            <person name="Farmer C."/>
            <person name="Delahaunty K."/>
            <person name="Markovic C."/>
            <person name="Hall O."/>
            <person name="Minx P."/>
            <person name="Tomlinson C."/>
            <person name="Mitreva M."/>
            <person name="Hou S."/>
            <person name="Chen J."/>
            <person name="Wollam A."/>
            <person name="Pepin K.H."/>
            <person name="Johnson M."/>
            <person name="Bhonagiri V."/>
            <person name="Zhang X."/>
            <person name="Suruliraj S."/>
            <person name="Warren W."/>
            <person name="Chinwalla A."/>
            <person name="Mardis E.R."/>
            <person name="Wilson R.K."/>
        </authorList>
    </citation>
    <scope>NUCLEOTIDE SEQUENCE [LARGE SCALE GENOMIC DNA]</scope>
    <source>
        <strain evidence="13 14">YIT 12067</strain>
    </source>
</reference>
<keyword evidence="8 11" id="KW-0414">Isoprene biosynthesis</keyword>
<dbReference type="Gene3D" id="3.20.20.70">
    <property type="entry name" value="Aldolase class I"/>
    <property type="match status" value="1"/>
</dbReference>
<evidence type="ECO:0000256" key="9">
    <source>
        <dbReference type="ARBA" id="ARBA00023235"/>
    </source>
</evidence>
<feature type="binding site" evidence="11">
    <location>
        <begin position="265"/>
        <end position="267"/>
    </location>
    <ligand>
        <name>FMN</name>
        <dbReference type="ChEBI" id="CHEBI:58210"/>
    </ligand>
</feature>
<dbReference type="HOGENOM" id="CLU_065515_1_0_9"/>
<dbReference type="EMBL" id="AEVN01000064">
    <property type="protein sequence ID" value="EFY04601.1"/>
    <property type="molecule type" value="Genomic_DNA"/>
</dbReference>
<evidence type="ECO:0000256" key="4">
    <source>
        <dbReference type="ARBA" id="ARBA00022643"/>
    </source>
</evidence>
<accession>E8LEX8</accession>
<keyword evidence="2 11" id="KW-0963">Cytoplasm</keyword>
<feature type="binding site" evidence="11">
    <location>
        <position position="188"/>
    </location>
    <ligand>
        <name>FMN</name>
        <dbReference type="ChEBI" id="CHEBI:58210"/>
    </ligand>
</feature>
<dbReference type="PIRSF" id="PIRSF003314">
    <property type="entry name" value="IPP_isomerase"/>
    <property type="match status" value="1"/>
</dbReference>
<feature type="binding site" evidence="11">
    <location>
        <position position="156"/>
    </location>
    <ligand>
        <name>substrate</name>
    </ligand>
</feature>
<keyword evidence="9 11" id="KW-0413">Isomerase</keyword>
<feature type="binding site" evidence="11">
    <location>
        <position position="97"/>
    </location>
    <ligand>
        <name>FMN</name>
        <dbReference type="ChEBI" id="CHEBI:58210"/>
    </ligand>
</feature>
<comment type="cofactor">
    <cofactor evidence="1 11">
        <name>FMN</name>
        <dbReference type="ChEBI" id="CHEBI:58210"/>
    </cofactor>
</comment>
<dbReference type="AlphaFoldDB" id="E8LEX8"/>
<comment type="caution">
    <text evidence="11">Lacks conserved residue(s) required for the propagation of feature annotation.</text>
</comment>
<dbReference type="eggNOG" id="COG1304">
    <property type="taxonomic scope" value="Bacteria"/>
</dbReference>
<evidence type="ECO:0000313" key="14">
    <source>
        <dbReference type="Proteomes" id="UP000004923"/>
    </source>
</evidence>
<dbReference type="GO" id="GO:0005737">
    <property type="term" value="C:cytoplasm"/>
    <property type="evidence" value="ECO:0007669"/>
    <property type="project" value="UniProtKB-SubCell"/>
</dbReference>
<dbReference type="InterPro" id="IPR011179">
    <property type="entry name" value="IPdP_isomerase"/>
</dbReference>
<evidence type="ECO:0000256" key="10">
    <source>
        <dbReference type="ARBA" id="ARBA00025810"/>
    </source>
</evidence>
<feature type="binding site" evidence="11">
    <location>
        <begin position="10"/>
        <end position="11"/>
    </location>
    <ligand>
        <name>substrate</name>
    </ligand>
</feature>
<comment type="cofactor">
    <cofactor evidence="11">
        <name>Mg(2+)</name>
        <dbReference type="ChEBI" id="CHEBI:18420"/>
    </cofactor>
</comment>
<organism evidence="13 14">
    <name type="scientific">Phascolarctobacterium succinatutens YIT 12067</name>
    <dbReference type="NCBI Taxonomy" id="626939"/>
    <lineage>
        <taxon>Bacteria</taxon>
        <taxon>Bacillati</taxon>
        <taxon>Bacillota</taxon>
        <taxon>Negativicutes</taxon>
        <taxon>Acidaminococcales</taxon>
        <taxon>Acidaminococcaceae</taxon>
        <taxon>Phascolarctobacterium</taxon>
    </lineage>
</organism>
<evidence type="ECO:0000256" key="8">
    <source>
        <dbReference type="ARBA" id="ARBA00023229"/>
    </source>
</evidence>
<feature type="binding site" evidence="11">
    <location>
        <position position="218"/>
    </location>
    <ligand>
        <name>FMN</name>
        <dbReference type="ChEBI" id="CHEBI:58210"/>
    </ligand>
</feature>
<dbReference type="NCBIfam" id="TIGR02151">
    <property type="entry name" value="IPP_isom_2"/>
    <property type="match status" value="1"/>
</dbReference>